<dbReference type="PROSITE" id="PS50977">
    <property type="entry name" value="HTH_TETR_2"/>
    <property type="match status" value="1"/>
</dbReference>
<proteinExistence type="predicted"/>
<sequence length="215" mass="24262">MAGTKGPRQKSDEHVAKIRGPKGGRGAVREHILTAARKAFVEHGYDSTTMRGIAREAGCDSALVSYYFGSKQLLFRECMNLPEDPAQLVINSLFEGREGAGARLISTALDLYEGQLTKDTMMALMRALMTDVSTNQRFKRYIRNDVIARVSQFSSHPERLAEEIEITMATMYGIATMRYIVELEPIATMPRERLVRQMAPTIQMRVDRIFALLER</sequence>
<reference evidence="6" key="1">
    <citation type="submission" date="2018-05" db="EMBL/GenBank/DDBJ databases">
        <authorList>
            <person name="Li Y."/>
        </authorList>
    </citation>
    <scope>NUCLEOTIDE SEQUENCE [LARGE SCALE GENOMIC DNA]</scope>
    <source>
        <strain evidence="6">sk1b4</strain>
    </source>
</reference>
<feature type="domain" description="HTH tetR-type" evidence="4">
    <location>
        <begin position="26"/>
        <end position="86"/>
    </location>
</feature>
<comment type="caution">
    <text evidence="5">The sequence shown here is derived from an EMBL/GenBank/DDBJ whole genome shotgun (WGS) entry which is preliminary data.</text>
</comment>
<gene>
    <name evidence="5" type="ORF">DD236_08420</name>
</gene>
<dbReference type="InterPro" id="IPR036271">
    <property type="entry name" value="Tet_transcr_reg_TetR-rel_C_sf"/>
</dbReference>
<dbReference type="PANTHER" id="PTHR30055">
    <property type="entry name" value="HTH-TYPE TRANSCRIPTIONAL REGULATOR RUTR"/>
    <property type="match status" value="1"/>
</dbReference>
<evidence type="ECO:0000256" key="2">
    <source>
        <dbReference type="PROSITE-ProRule" id="PRU00335"/>
    </source>
</evidence>
<keyword evidence="6" id="KW-1185">Reference proteome</keyword>
<dbReference type="GO" id="GO:0003700">
    <property type="term" value="F:DNA-binding transcription factor activity"/>
    <property type="evidence" value="ECO:0007669"/>
    <property type="project" value="TreeGrafter"/>
</dbReference>
<dbReference type="InterPro" id="IPR041678">
    <property type="entry name" value="TetR_C_16"/>
</dbReference>
<feature type="DNA-binding region" description="H-T-H motif" evidence="2">
    <location>
        <begin position="49"/>
        <end position="68"/>
    </location>
</feature>
<dbReference type="SUPFAM" id="SSF48498">
    <property type="entry name" value="Tetracyclin repressor-like, C-terminal domain"/>
    <property type="match status" value="1"/>
</dbReference>
<dbReference type="InterPro" id="IPR009057">
    <property type="entry name" value="Homeodomain-like_sf"/>
</dbReference>
<dbReference type="PANTHER" id="PTHR30055:SF235">
    <property type="entry name" value="TRANSCRIPTIONAL REGULATORY PROTEIN"/>
    <property type="match status" value="1"/>
</dbReference>
<dbReference type="SUPFAM" id="SSF46689">
    <property type="entry name" value="Homeodomain-like"/>
    <property type="match status" value="1"/>
</dbReference>
<dbReference type="EMBL" id="QETB01000004">
    <property type="protein sequence ID" value="PWF26271.1"/>
    <property type="molecule type" value="Genomic_DNA"/>
</dbReference>
<accession>A0A2V1KBE4</accession>
<keyword evidence="1 2" id="KW-0238">DNA-binding</keyword>
<protein>
    <submittedName>
        <fullName evidence="5">TetR/AcrR family transcriptional regulator</fullName>
    </submittedName>
</protein>
<dbReference type="InterPro" id="IPR050109">
    <property type="entry name" value="HTH-type_TetR-like_transc_reg"/>
</dbReference>
<dbReference type="Gene3D" id="1.10.357.10">
    <property type="entry name" value="Tetracycline Repressor, domain 2"/>
    <property type="match status" value="1"/>
</dbReference>
<dbReference type="Pfam" id="PF17920">
    <property type="entry name" value="TetR_C_16"/>
    <property type="match status" value="1"/>
</dbReference>
<name>A0A2V1KBE4_9ACTO</name>
<dbReference type="InterPro" id="IPR001647">
    <property type="entry name" value="HTH_TetR"/>
</dbReference>
<dbReference type="GO" id="GO:0000976">
    <property type="term" value="F:transcription cis-regulatory region binding"/>
    <property type="evidence" value="ECO:0007669"/>
    <property type="project" value="TreeGrafter"/>
</dbReference>
<feature type="region of interest" description="Disordered" evidence="3">
    <location>
        <begin position="1"/>
        <end position="24"/>
    </location>
</feature>
<evidence type="ECO:0000256" key="3">
    <source>
        <dbReference type="SAM" id="MobiDB-lite"/>
    </source>
</evidence>
<dbReference type="PRINTS" id="PR00455">
    <property type="entry name" value="HTHTETR"/>
</dbReference>
<evidence type="ECO:0000313" key="6">
    <source>
        <dbReference type="Proteomes" id="UP000245283"/>
    </source>
</evidence>
<evidence type="ECO:0000313" key="5">
    <source>
        <dbReference type="EMBL" id="PWF26271.1"/>
    </source>
</evidence>
<dbReference type="Gene3D" id="1.10.10.60">
    <property type="entry name" value="Homeodomain-like"/>
    <property type="match status" value="1"/>
</dbReference>
<dbReference type="AlphaFoldDB" id="A0A2V1KBE4"/>
<evidence type="ECO:0000256" key="1">
    <source>
        <dbReference type="ARBA" id="ARBA00023125"/>
    </source>
</evidence>
<dbReference type="Proteomes" id="UP000245283">
    <property type="component" value="Unassembled WGS sequence"/>
</dbReference>
<dbReference type="OrthoDB" id="3210235at2"/>
<dbReference type="Pfam" id="PF00440">
    <property type="entry name" value="TetR_N"/>
    <property type="match status" value="1"/>
</dbReference>
<organism evidence="5 6">
    <name type="scientific">Ancrocorticia populi</name>
    <dbReference type="NCBI Taxonomy" id="2175228"/>
    <lineage>
        <taxon>Bacteria</taxon>
        <taxon>Bacillati</taxon>
        <taxon>Actinomycetota</taxon>
        <taxon>Actinomycetes</taxon>
        <taxon>Actinomycetales</taxon>
        <taxon>Actinomycetaceae</taxon>
        <taxon>Ancrocorticia</taxon>
    </lineage>
</organism>
<evidence type="ECO:0000259" key="4">
    <source>
        <dbReference type="PROSITE" id="PS50977"/>
    </source>
</evidence>